<sequence>MDIESIKKNYKNFSTEELIKLVSEIKSIKPEFIPILQNELINRNENNVAVGITEYLTSIKYHITDNILFDNILSYRKSGMKEIEIDKTLKENHGIDSEYMQLIRVSLKEKGKENIAIGIVMIILPLIFGIVLLTMRAFIGVFPLLLIGIGIWRLNKGIQQKNENK</sequence>
<feature type="transmembrane region" description="Helical" evidence="1">
    <location>
        <begin position="137"/>
        <end position="155"/>
    </location>
</feature>
<accession>A0A2Z4LRI3</accession>
<gene>
    <name evidence="2" type="ORF">HME9304_00946</name>
</gene>
<evidence type="ECO:0000313" key="2">
    <source>
        <dbReference type="EMBL" id="AWX43948.1"/>
    </source>
</evidence>
<dbReference type="EMBL" id="CP030104">
    <property type="protein sequence ID" value="AWX43948.1"/>
    <property type="molecule type" value="Genomic_DNA"/>
</dbReference>
<keyword evidence="3" id="KW-1185">Reference proteome</keyword>
<name>A0A2Z4LRI3_9FLAO</name>
<dbReference type="KEGG" id="spon:HME9304_00946"/>
<protein>
    <submittedName>
        <fullName evidence="2">Uncharacterized protein</fullName>
    </submittedName>
</protein>
<evidence type="ECO:0000256" key="1">
    <source>
        <dbReference type="SAM" id="Phobius"/>
    </source>
</evidence>
<dbReference type="OrthoDB" id="1438881at2"/>
<organism evidence="2 3">
    <name type="scientific">Flagellimonas maritima</name>
    <dbReference type="NCBI Taxonomy" id="1383885"/>
    <lineage>
        <taxon>Bacteria</taxon>
        <taxon>Pseudomonadati</taxon>
        <taxon>Bacteroidota</taxon>
        <taxon>Flavobacteriia</taxon>
        <taxon>Flavobacteriales</taxon>
        <taxon>Flavobacteriaceae</taxon>
        <taxon>Flagellimonas</taxon>
    </lineage>
</organism>
<keyword evidence="1" id="KW-1133">Transmembrane helix</keyword>
<dbReference type="RefSeq" id="WP_112377467.1">
    <property type="nucleotide sequence ID" value="NZ_CP030104.1"/>
</dbReference>
<dbReference type="AlphaFoldDB" id="A0A2Z4LRI3"/>
<proteinExistence type="predicted"/>
<reference evidence="2 3" key="1">
    <citation type="submission" date="2018-06" db="EMBL/GenBank/DDBJ databases">
        <title>Spongiibacterium sp. HME9304 Genome sequencing and assembly.</title>
        <authorList>
            <person name="Kang H."/>
            <person name="Kim H."/>
            <person name="Joh K."/>
        </authorList>
    </citation>
    <scope>NUCLEOTIDE SEQUENCE [LARGE SCALE GENOMIC DNA]</scope>
    <source>
        <strain evidence="2 3">HME9304</strain>
    </source>
</reference>
<evidence type="ECO:0000313" key="3">
    <source>
        <dbReference type="Proteomes" id="UP000248536"/>
    </source>
</evidence>
<feature type="transmembrane region" description="Helical" evidence="1">
    <location>
        <begin position="114"/>
        <end position="131"/>
    </location>
</feature>
<dbReference type="Proteomes" id="UP000248536">
    <property type="component" value="Chromosome"/>
</dbReference>
<keyword evidence="1" id="KW-0472">Membrane</keyword>
<keyword evidence="1" id="KW-0812">Transmembrane</keyword>